<gene>
    <name evidence="1" type="ORF">SAMN04489760_10932</name>
</gene>
<accession>A0A1H7X3I9</accession>
<name>A0A1H7X3I9_9BACT</name>
<proteinExistence type="predicted"/>
<sequence>MTEKNKWQVVCVASGMTNAHLVEGRLKTEGINTHLIYETVGILYATNLDGLGEVKILVPEEELEKARMVLAQSYEDDDLQ</sequence>
<dbReference type="SUPFAM" id="SSF54913">
    <property type="entry name" value="GlnB-like"/>
    <property type="match status" value="1"/>
</dbReference>
<protein>
    <submittedName>
        <fullName evidence="1">Putative signal transducing protein</fullName>
    </submittedName>
</protein>
<dbReference type="InterPro" id="IPR011322">
    <property type="entry name" value="N-reg_PII-like_a/b"/>
</dbReference>
<evidence type="ECO:0000313" key="1">
    <source>
        <dbReference type="EMBL" id="SEM28221.1"/>
    </source>
</evidence>
<evidence type="ECO:0000313" key="2">
    <source>
        <dbReference type="Proteomes" id="UP000198744"/>
    </source>
</evidence>
<reference evidence="1 2" key="1">
    <citation type="submission" date="2016-10" db="EMBL/GenBank/DDBJ databases">
        <authorList>
            <person name="de Groot N.N."/>
        </authorList>
    </citation>
    <scope>NUCLEOTIDE SEQUENCE [LARGE SCALE GENOMIC DNA]</scope>
    <source>
        <strain evidence="1 2">DSM 8423</strain>
    </source>
</reference>
<keyword evidence="2" id="KW-1185">Reference proteome</keyword>
<dbReference type="AlphaFoldDB" id="A0A1H7X3I9"/>
<dbReference type="EMBL" id="FOBS01000009">
    <property type="protein sequence ID" value="SEM28221.1"/>
    <property type="molecule type" value="Genomic_DNA"/>
</dbReference>
<organism evidence="1 2">
    <name type="scientific">Syntrophus gentianae</name>
    <dbReference type="NCBI Taxonomy" id="43775"/>
    <lineage>
        <taxon>Bacteria</taxon>
        <taxon>Pseudomonadati</taxon>
        <taxon>Thermodesulfobacteriota</taxon>
        <taxon>Syntrophia</taxon>
        <taxon>Syntrophales</taxon>
        <taxon>Syntrophaceae</taxon>
        <taxon>Syntrophus</taxon>
    </lineage>
</organism>
<dbReference type="Proteomes" id="UP000198744">
    <property type="component" value="Unassembled WGS sequence"/>
</dbReference>
<dbReference type="STRING" id="43775.SAMN04489760_10932"/>